<dbReference type="Pfam" id="PF21747">
    <property type="entry name" value="YpoC"/>
    <property type="match status" value="1"/>
</dbReference>
<feature type="domain" description="YpoC-like" evidence="1">
    <location>
        <begin position="7"/>
        <end position="105"/>
    </location>
</feature>
<dbReference type="RefSeq" id="WP_386056962.1">
    <property type="nucleotide sequence ID" value="NZ_JBHTKL010000001.1"/>
</dbReference>
<gene>
    <name evidence="2" type="ORF">ACFQ2J_04485</name>
</gene>
<dbReference type="Proteomes" id="UP001596990">
    <property type="component" value="Unassembled WGS sequence"/>
</dbReference>
<proteinExistence type="predicted"/>
<comment type="caution">
    <text evidence="2">The sequence shown here is derived from an EMBL/GenBank/DDBJ whole genome shotgun (WGS) entry which is preliminary data.</text>
</comment>
<reference evidence="3" key="1">
    <citation type="journal article" date="2019" name="Int. J. Syst. Evol. Microbiol.">
        <title>The Global Catalogue of Microorganisms (GCM) 10K type strain sequencing project: providing services to taxonomists for standard genome sequencing and annotation.</title>
        <authorList>
            <consortium name="The Broad Institute Genomics Platform"/>
            <consortium name="The Broad Institute Genome Sequencing Center for Infectious Disease"/>
            <person name="Wu L."/>
            <person name="Ma J."/>
        </authorList>
    </citation>
    <scope>NUCLEOTIDE SEQUENCE [LARGE SCALE GENOMIC DNA]</scope>
    <source>
        <strain evidence="3">CCUG 56607</strain>
    </source>
</reference>
<sequence>MGEALNKELAMLLKKTEENDRIIASLFQERKLNQTKTPMKIQINYFYKCLYLLNSQKNERHNVIRLSLLPIAPKNVEERVAFIEAKPGHYYSYKQLSQLFTELNDLMEQERPDGRV</sequence>
<organism evidence="2 3">
    <name type="scientific">Thalassobacillus hwangdonensis</name>
    <dbReference type="NCBI Taxonomy" id="546108"/>
    <lineage>
        <taxon>Bacteria</taxon>
        <taxon>Bacillati</taxon>
        <taxon>Bacillota</taxon>
        <taxon>Bacilli</taxon>
        <taxon>Bacillales</taxon>
        <taxon>Bacillaceae</taxon>
        <taxon>Thalassobacillus</taxon>
    </lineage>
</organism>
<evidence type="ECO:0000313" key="2">
    <source>
        <dbReference type="EMBL" id="MFD1018452.1"/>
    </source>
</evidence>
<dbReference type="InterPro" id="IPR048427">
    <property type="entry name" value="YpoC"/>
</dbReference>
<protein>
    <submittedName>
        <fullName evidence="2">YpoC family protein</fullName>
    </submittedName>
</protein>
<dbReference type="EMBL" id="JBHTKL010000001">
    <property type="protein sequence ID" value="MFD1018452.1"/>
    <property type="molecule type" value="Genomic_DNA"/>
</dbReference>
<accession>A0ABW3KY15</accession>
<name>A0ABW3KY15_9BACI</name>
<keyword evidence="3" id="KW-1185">Reference proteome</keyword>
<evidence type="ECO:0000313" key="3">
    <source>
        <dbReference type="Proteomes" id="UP001596990"/>
    </source>
</evidence>
<evidence type="ECO:0000259" key="1">
    <source>
        <dbReference type="Pfam" id="PF21747"/>
    </source>
</evidence>